<dbReference type="EMBL" id="JAFIMR010000051">
    <property type="protein sequence ID" value="KAI1855106.1"/>
    <property type="molecule type" value="Genomic_DNA"/>
</dbReference>
<evidence type="ECO:0000256" key="2">
    <source>
        <dbReference type="ARBA" id="ARBA00022553"/>
    </source>
</evidence>
<dbReference type="InterPro" id="IPR045851">
    <property type="entry name" value="AMP-bd_C_sf"/>
</dbReference>
<dbReference type="CDD" id="cd19545">
    <property type="entry name" value="FUM14_C_NRPS-like"/>
    <property type="match status" value="1"/>
</dbReference>
<feature type="domain" description="Carrier" evidence="4">
    <location>
        <begin position="578"/>
        <end position="654"/>
    </location>
</feature>
<reference evidence="5" key="1">
    <citation type="submission" date="2021-03" db="EMBL/GenBank/DDBJ databases">
        <title>Revisited historic fungal species revealed as producer of novel bioactive compounds through whole genome sequencing and comparative genomics.</title>
        <authorList>
            <person name="Vignolle G.A."/>
            <person name="Hochenegger N."/>
            <person name="Mach R.L."/>
            <person name="Mach-Aigner A.R."/>
            <person name="Javad Rahimi M."/>
            <person name="Salim K.A."/>
            <person name="Chan C.M."/>
            <person name="Lim L.B.L."/>
            <person name="Cai F."/>
            <person name="Druzhinina I.S."/>
            <person name="U'Ren J.M."/>
            <person name="Derntl C."/>
        </authorList>
    </citation>
    <scope>NUCLEOTIDE SEQUENCE</scope>
    <source>
        <strain evidence="5">TUCIM 5799</strain>
    </source>
</reference>
<dbReference type="InterPro" id="IPR006162">
    <property type="entry name" value="Ppantetheine_attach_site"/>
</dbReference>
<dbReference type="SUPFAM" id="SSF56801">
    <property type="entry name" value="Acetyl-CoA synthetase-like"/>
    <property type="match status" value="1"/>
</dbReference>
<keyword evidence="1" id="KW-0596">Phosphopantetheine</keyword>
<dbReference type="NCBIfam" id="TIGR01733">
    <property type="entry name" value="AA-adenyl-dom"/>
    <property type="match status" value="1"/>
</dbReference>
<dbReference type="GO" id="GO:0044550">
    <property type="term" value="P:secondary metabolite biosynthetic process"/>
    <property type="evidence" value="ECO:0007669"/>
    <property type="project" value="TreeGrafter"/>
</dbReference>
<keyword evidence="3" id="KW-0436">Ligase</keyword>
<dbReference type="InterPro" id="IPR010071">
    <property type="entry name" value="AA_adenyl_dom"/>
</dbReference>
<evidence type="ECO:0000313" key="5">
    <source>
        <dbReference type="EMBL" id="KAI1855106.1"/>
    </source>
</evidence>
<dbReference type="FunFam" id="3.30.300.30:FF:000015">
    <property type="entry name" value="Nonribosomal peptide synthase SidD"/>
    <property type="match status" value="1"/>
</dbReference>
<dbReference type="PANTHER" id="PTHR45527:SF1">
    <property type="entry name" value="FATTY ACID SYNTHASE"/>
    <property type="match status" value="1"/>
</dbReference>
<dbReference type="GO" id="GO:0031177">
    <property type="term" value="F:phosphopantetheine binding"/>
    <property type="evidence" value="ECO:0007669"/>
    <property type="project" value="TreeGrafter"/>
</dbReference>
<evidence type="ECO:0000259" key="4">
    <source>
        <dbReference type="PROSITE" id="PS50075"/>
    </source>
</evidence>
<proteinExistence type="predicted"/>
<dbReference type="SUPFAM" id="SSF47336">
    <property type="entry name" value="ACP-like"/>
    <property type="match status" value="2"/>
</dbReference>
<dbReference type="FunFam" id="3.40.50.12780:FF:000014">
    <property type="entry name" value="Nonribosomal peptide synthetase 1"/>
    <property type="match status" value="1"/>
</dbReference>
<dbReference type="CDD" id="cd05918">
    <property type="entry name" value="A_NRPS_SidN3_like"/>
    <property type="match status" value="1"/>
</dbReference>
<accession>A0A9P9WAV1</accession>
<feature type="domain" description="Carrier" evidence="4">
    <location>
        <begin position="1147"/>
        <end position="1223"/>
    </location>
</feature>
<dbReference type="InterPro" id="IPR001242">
    <property type="entry name" value="Condensation_dom"/>
</dbReference>
<dbReference type="SUPFAM" id="SSF52777">
    <property type="entry name" value="CoA-dependent acyltransferases"/>
    <property type="match status" value="4"/>
</dbReference>
<dbReference type="Gene3D" id="3.30.559.30">
    <property type="entry name" value="Nonribosomal peptide synthetase, condensation domain"/>
    <property type="match status" value="2"/>
</dbReference>
<dbReference type="InterPro" id="IPR000873">
    <property type="entry name" value="AMP-dep_synth/lig_dom"/>
</dbReference>
<dbReference type="Gene3D" id="1.10.1200.10">
    <property type="entry name" value="ACP-like"/>
    <property type="match status" value="2"/>
</dbReference>
<sequence>MPKVTASQGSEMFHQVLDWYPELLDPIDRPVHHLITLQSGKHPNDLAVCSWDGELSYSDLDELSNLLASHVLSKASGVEFIVPLVFEKSKWMIVSVLAVLKAGGTFVMLDPSQPLGRLRAIVEQTLAVFAMASPDCIEIAESLVGDTFVVSETSMAASVASASLPQVDISTAAYTIFTSGSTGTPKGVIIEHAQLATTSTYVGERLGYNNHSRVFQFASYAFDACITDIFATLVHGGVVCIPSEWERSNAIIDAMKRMQVTHAKFTPSLASSLSIDEVSSLKTLMFGGESPSSSLVGKWAQRLKLILVYGPTECCVICFTTDATDHHIAPGEIGRPVAARGWIVKRDNADELAAIDEIGELLVEGPLVGRGYLHDPEKNMAQFIENPQWMPKSFAASRKIRLYRTGDLAKYQEDGRITYVGRLDNQVKIRGQRLELEEVEKILSKCLHELDLHSRHVVVEAVTFRELASKHLVAFLCFDNSLNYGSFEWGNQSMEIATSEPAQARFSGMTAKVKDEMRKLLPAYAIPSVWVPVSDLPYTISRKVDRKKIRTAAADFSIKDFSTFANPVSKRTQDDTIEQVSEQERNIRRMWADIFGISEASIESEDDFFSLGGDSVLAIKLIATARSSGFDLSLEHVFKYPILREMASNSGTCVVEDQDLIDPAPFSLLEDLGPTTLVRQEAAQQCLVSIDAIEDIYPCSPMQEGLIALSMKDPGTYILQFVYQLPELVDIDRLQAAWEAVSKSIQVLRTRVFDYKSALLQVVVREPLRWKVVEADLADFLVAEKGLQMNVGEAMSRHSVVHQTRSQHYFLVWNVHHAFIDGWSESDVVILVEQAYFGDTSSLSKIPRFNRFIRYIGNQSISTGETFWKEGLADAPRPTFPPLPHASYVPKVQRSSRILHHLESHADAEIQHRVRLEKRGNATPATMIQAAWFILIGLYSNTNDVITGVTLNGRAAPLPGIDQIPGPTVTTIPFRVRFSSKQRVSELLAGIQSQYLRILPHAQFGLQNIRALSDDAVAACKFRTLLVVQSANRPHGSQKLLMGRSYSFPVMDFALVMECELVEGNVEFRATFDHQILGEDQVRTMLALMENILQSIFKSTSTDTVGHLQELSRGNQSEIAYWHRRIAEQENHELQQLSKGGIKTCSRPSTPKEKKLATMWRELFNLHTEIINAGDHFFLLGGGSVSAMRLVSIARRQGLTLTVSDIFKRPILSEMAMLAKENAVTTIIPPFSLFPDVDLDRMLRQAASQCRVGVTEIEDILPAHAMQLHYVTGYPEAKRNINGPWDWQSQATYTLPPTINIEKFQLVWHRAVTRHQTLRTRAVNTECGVMQAILKPPRDLRWRFSDELEQYLMLDRQENMTFGDDLLRLAIVDDIKSGTRYFIITLQHFIYDGFARQMLFKELEAAYFDEMPDTKPPTMNGFIKYLMTANKQAALEYWTGYLANVRTKPLLDVPENCYKMNLKEESTTMNIPKFQGTEATLPTIIEVAGGLVLAHELGCHDVILYSDRSGRNLPVEGIQDLIGPTTLFLPVRIRFNKDQSLLDLLREAQLAQQEMLPHEHLGWLELREMGAFRHFYRHAINMNINPNALSSYDRLGLEYQGSHASCDDPFGINVDLYDDKIVWTIYFDERFIASEKVRELLSKFKNLLTRMMEAVDENCCVGQFLDEILPQDVRIG</sequence>
<gene>
    <name evidence="5" type="ORF">JX265_012294</name>
</gene>
<evidence type="ECO:0000256" key="3">
    <source>
        <dbReference type="ARBA" id="ARBA00022598"/>
    </source>
</evidence>
<dbReference type="GO" id="GO:0043041">
    <property type="term" value="P:amino acid activation for nonribosomal peptide biosynthetic process"/>
    <property type="evidence" value="ECO:0007669"/>
    <property type="project" value="TreeGrafter"/>
</dbReference>
<dbReference type="Pfam" id="PF00550">
    <property type="entry name" value="PP-binding"/>
    <property type="match status" value="2"/>
</dbReference>
<keyword evidence="2" id="KW-0597">Phosphoprotein</keyword>
<dbReference type="InterPro" id="IPR023213">
    <property type="entry name" value="CAT-like_dom_sf"/>
</dbReference>
<dbReference type="PANTHER" id="PTHR45527">
    <property type="entry name" value="NONRIBOSOMAL PEPTIDE SYNTHETASE"/>
    <property type="match status" value="1"/>
</dbReference>
<dbReference type="GO" id="GO:0005737">
    <property type="term" value="C:cytoplasm"/>
    <property type="evidence" value="ECO:0007669"/>
    <property type="project" value="TreeGrafter"/>
</dbReference>
<protein>
    <recommendedName>
        <fullName evidence="4">Carrier domain-containing protein</fullName>
    </recommendedName>
</protein>
<dbReference type="Gene3D" id="3.30.559.10">
    <property type="entry name" value="Chloramphenicol acetyltransferase-like domain"/>
    <property type="match status" value="2"/>
</dbReference>
<evidence type="ECO:0000256" key="1">
    <source>
        <dbReference type="ARBA" id="ARBA00022450"/>
    </source>
</evidence>
<dbReference type="Gene3D" id="3.40.50.980">
    <property type="match status" value="2"/>
</dbReference>
<name>A0A9P9WAV1_9PEZI</name>
<dbReference type="Proteomes" id="UP000829685">
    <property type="component" value="Unassembled WGS sequence"/>
</dbReference>
<dbReference type="GO" id="GO:0016874">
    <property type="term" value="F:ligase activity"/>
    <property type="evidence" value="ECO:0007669"/>
    <property type="project" value="UniProtKB-KW"/>
</dbReference>
<dbReference type="PROSITE" id="PS00012">
    <property type="entry name" value="PHOSPHOPANTETHEINE"/>
    <property type="match status" value="1"/>
</dbReference>
<dbReference type="InterPro" id="IPR009081">
    <property type="entry name" value="PP-bd_ACP"/>
</dbReference>
<comment type="caution">
    <text evidence="5">The sequence shown here is derived from an EMBL/GenBank/DDBJ whole genome shotgun (WGS) entry which is preliminary data.</text>
</comment>
<dbReference type="Gene3D" id="2.30.38.10">
    <property type="entry name" value="Luciferase, Domain 3"/>
    <property type="match status" value="1"/>
</dbReference>
<organism evidence="5 6">
    <name type="scientific">Neoarthrinium moseri</name>
    <dbReference type="NCBI Taxonomy" id="1658444"/>
    <lineage>
        <taxon>Eukaryota</taxon>
        <taxon>Fungi</taxon>
        <taxon>Dikarya</taxon>
        <taxon>Ascomycota</taxon>
        <taxon>Pezizomycotina</taxon>
        <taxon>Sordariomycetes</taxon>
        <taxon>Xylariomycetidae</taxon>
        <taxon>Amphisphaeriales</taxon>
        <taxon>Apiosporaceae</taxon>
        <taxon>Neoarthrinium</taxon>
    </lineage>
</organism>
<dbReference type="Pfam" id="PF00501">
    <property type="entry name" value="AMP-binding"/>
    <property type="match status" value="1"/>
</dbReference>
<keyword evidence="6" id="KW-1185">Reference proteome</keyword>
<dbReference type="Pfam" id="PF00668">
    <property type="entry name" value="Condensation"/>
    <property type="match status" value="2"/>
</dbReference>
<dbReference type="Gene3D" id="3.30.300.30">
    <property type="match status" value="1"/>
</dbReference>
<evidence type="ECO:0000313" key="6">
    <source>
        <dbReference type="Proteomes" id="UP000829685"/>
    </source>
</evidence>
<dbReference type="PROSITE" id="PS50075">
    <property type="entry name" value="CARRIER"/>
    <property type="match status" value="2"/>
</dbReference>
<dbReference type="InterPro" id="IPR036736">
    <property type="entry name" value="ACP-like_sf"/>
</dbReference>